<accession>A0A1N6IV73</accession>
<dbReference type="PANTHER" id="PTHR47151:SF2">
    <property type="entry name" value="AMINO ACID BINDING PROTEIN"/>
    <property type="match status" value="1"/>
</dbReference>
<evidence type="ECO:0000256" key="5">
    <source>
        <dbReference type="SAM" id="SignalP"/>
    </source>
</evidence>
<dbReference type="GO" id="GO:0006865">
    <property type="term" value="P:amino acid transport"/>
    <property type="evidence" value="ECO:0007669"/>
    <property type="project" value="UniProtKB-KW"/>
</dbReference>
<evidence type="ECO:0000313" key="7">
    <source>
        <dbReference type="EMBL" id="SIO35930.1"/>
    </source>
</evidence>
<dbReference type="EMBL" id="FSRG01000007">
    <property type="protein sequence ID" value="SIO35930.1"/>
    <property type="molecule type" value="Genomic_DNA"/>
</dbReference>
<dbReference type="AlphaFoldDB" id="A0A1N6IV73"/>
<evidence type="ECO:0000256" key="3">
    <source>
        <dbReference type="ARBA" id="ARBA00022729"/>
    </source>
</evidence>
<evidence type="ECO:0000256" key="2">
    <source>
        <dbReference type="ARBA" id="ARBA00022448"/>
    </source>
</evidence>
<reference evidence="8" key="1">
    <citation type="submission" date="2016-11" db="EMBL/GenBank/DDBJ databases">
        <authorList>
            <person name="Varghese N."/>
            <person name="Submissions S."/>
        </authorList>
    </citation>
    <scope>NUCLEOTIDE SEQUENCE [LARGE SCALE GENOMIC DNA]</scope>
    <source>
        <strain evidence="8">DSM 17456</strain>
    </source>
</reference>
<dbReference type="InterPro" id="IPR028082">
    <property type="entry name" value="Peripla_BP_I"/>
</dbReference>
<feature type="chain" id="PRO_5012929806" evidence="5">
    <location>
        <begin position="25"/>
        <end position="373"/>
    </location>
</feature>
<dbReference type="Proteomes" id="UP000184694">
    <property type="component" value="Unassembled WGS sequence"/>
</dbReference>
<keyword evidence="2" id="KW-0813">Transport</keyword>
<keyword evidence="8" id="KW-1185">Reference proteome</keyword>
<name>A0A1N6IV73_9BACT</name>
<protein>
    <submittedName>
        <fullName evidence="7">Amino acid/amide ABC transporter substrate-binding protein, HAAT family (TC 3.A.1.4.-)</fullName>
    </submittedName>
</protein>
<keyword evidence="3 5" id="KW-0732">Signal</keyword>
<dbReference type="OrthoDB" id="9772589at2"/>
<evidence type="ECO:0000259" key="6">
    <source>
        <dbReference type="Pfam" id="PF13458"/>
    </source>
</evidence>
<dbReference type="STRING" id="1121457.SAMN02745161_2968"/>
<dbReference type="CDD" id="cd06342">
    <property type="entry name" value="PBP1_ABC_LIVBP-like"/>
    <property type="match status" value="1"/>
</dbReference>
<gene>
    <name evidence="7" type="ORF">SAMN02745161_2968</name>
</gene>
<dbReference type="InterPro" id="IPR000709">
    <property type="entry name" value="Leu_Ile_Val-bd"/>
</dbReference>
<dbReference type="Pfam" id="PF13458">
    <property type="entry name" value="Peripla_BP_6"/>
    <property type="match status" value="1"/>
</dbReference>
<dbReference type="InterPro" id="IPR028081">
    <property type="entry name" value="Leu-bd"/>
</dbReference>
<evidence type="ECO:0000256" key="4">
    <source>
        <dbReference type="ARBA" id="ARBA00022970"/>
    </source>
</evidence>
<organism evidence="7 8">
    <name type="scientific">Halodesulfovibrio marinisediminis DSM 17456</name>
    <dbReference type="NCBI Taxonomy" id="1121457"/>
    <lineage>
        <taxon>Bacteria</taxon>
        <taxon>Pseudomonadati</taxon>
        <taxon>Thermodesulfobacteriota</taxon>
        <taxon>Desulfovibrionia</taxon>
        <taxon>Desulfovibrionales</taxon>
        <taxon>Desulfovibrionaceae</taxon>
        <taxon>Halodesulfovibrio</taxon>
    </lineage>
</organism>
<dbReference type="PANTHER" id="PTHR47151">
    <property type="entry name" value="LEU/ILE/VAL-BINDING ABC TRANSPORTER SUBUNIT"/>
    <property type="match status" value="1"/>
</dbReference>
<comment type="similarity">
    <text evidence="1">Belongs to the leucine-binding protein family.</text>
</comment>
<keyword evidence="4" id="KW-0029">Amino-acid transport</keyword>
<evidence type="ECO:0000313" key="8">
    <source>
        <dbReference type="Proteomes" id="UP000184694"/>
    </source>
</evidence>
<dbReference type="Gene3D" id="3.40.50.2300">
    <property type="match status" value="2"/>
</dbReference>
<dbReference type="SUPFAM" id="SSF53822">
    <property type="entry name" value="Periplasmic binding protein-like I"/>
    <property type="match status" value="1"/>
</dbReference>
<dbReference type="PRINTS" id="PR00337">
    <property type="entry name" value="LEUILEVALBP"/>
</dbReference>
<evidence type="ECO:0000256" key="1">
    <source>
        <dbReference type="ARBA" id="ARBA00010062"/>
    </source>
</evidence>
<dbReference type="RefSeq" id="WP_074217720.1">
    <property type="nucleotide sequence ID" value="NZ_FSRG01000007.1"/>
</dbReference>
<proteinExistence type="inferred from homology"/>
<feature type="signal peptide" evidence="5">
    <location>
        <begin position="1"/>
        <end position="24"/>
    </location>
</feature>
<feature type="domain" description="Leucine-binding protein" evidence="6">
    <location>
        <begin position="26"/>
        <end position="367"/>
    </location>
</feature>
<sequence>MKKFMRVLAFGLVASMLMSSAAFADTIKIGLQAPLTGKYASEGLDMKNLVEILAAKVNADGGVNGKQIEIIAEDDAFDPKTAALAAQRLVTSGVVAVVGTYGSSITEAAQDIYDEEDVIQIATGSTMVRLTEKGLANFFRTCPRDDSQGAAAAQVLKDRGFKRIAILHDNSSYAKGLADETRKLLDAKNVVFFDALNPGEQDYNTILTKIKGFNPDVIFFTGYFNEAGLLLRQKKEMKWDVPMMGGDATNNLDLVKIAGNDAAKGFFFVSPPGVNDLTSPFAKEVLDKYKAEYSALPASIWSVFAGDAFLAIVEAIRQTDSTDPEVLSDFLRNKMEEYPGLTGTIAFDEKGDRAGKFYRVSEVNANGEFVMLP</sequence>